<keyword evidence="6 10" id="KW-0030">Aminoacyl-tRNA synthetase</keyword>
<comment type="similarity">
    <text evidence="10">Belongs to the class-I aminoacyl-tRNA synthetase family.</text>
</comment>
<evidence type="ECO:0000313" key="13">
    <source>
        <dbReference type="Proteomes" id="UP000176498"/>
    </source>
</evidence>
<dbReference type="PROSITE" id="PS00178">
    <property type="entry name" value="AA_TRNA_LIGASE_I"/>
    <property type="match status" value="1"/>
</dbReference>
<keyword evidence="2 10" id="KW-0436">Ligase</keyword>
<keyword evidence="4 10" id="KW-0067">ATP-binding</keyword>
<evidence type="ECO:0000256" key="7">
    <source>
        <dbReference type="ARBA" id="ARBA00048248"/>
    </source>
</evidence>
<dbReference type="SUPFAM" id="SSF55174">
    <property type="entry name" value="Alpha-L RNA-binding motif"/>
    <property type="match status" value="1"/>
</dbReference>
<dbReference type="Proteomes" id="UP000176498">
    <property type="component" value="Unassembled WGS sequence"/>
</dbReference>
<evidence type="ECO:0000256" key="8">
    <source>
        <dbReference type="NCBIfam" id="TIGR00234"/>
    </source>
</evidence>
<dbReference type="InterPro" id="IPR036986">
    <property type="entry name" value="S4_RNA-bd_sf"/>
</dbReference>
<evidence type="ECO:0000256" key="2">
    <source>
        <dbReference type="ARBA" id="ARBA00022598"/>
    </source>
</evidence>
<dbReference type="GO" id="GO:0005829">
    <property type="term" value="C:cytosol"/>
    <property type="evidence" value="ECO:0007669"/>
    <property type="project" value="TreeGrafter"/>
</dbReference>
<dbReference type="InterPro" id="IPR024088">
    <property type="entry name" value="Tyr-tRNA-ligase_bac-type"/>
</dbReference>
<keyword evidence="5 10" id="KW-0648">Protein biosynthesis</keyword>
<proteinExistence type="inferred from homology"/>
<feature type="domain" description="RNA-binding S4" evidence="11">
    <location>
        <begin position="339"/>
        <end position="399"/>
    </location>
</feature>
<evidence type="ECO:0000256" key="4">
    <source>
        <dbReference type="ARBA" id="ARBA00022840"/>
    </source>
</evidence>
<dbReference type="InterPro" id="IPR002305">
    <property type="entry name" value="aa-tRNA-synth_Ic"/>
</dbReference>
<dbReference type="Pfam" id="PF00579">
    <property type="entry name" value="tRNA-synt_1b"/>
    <property type="match status" value="1"/>
</dbReference>
<evidence type="ECO:0000313" key="12">
    <source>
        <dbReference type="EMBL" id="OGY41619.1"/>
    </source>
</evidence>
<evidence type="ECO:0000256" key="1">
    <source>
        <dbReference type="ARBA" id="ARBA00013160"/>
    </source>
</evidence>
<dbReference type="GO" id="GO:0006437">
    <property type="term" value="P:tyrosyl-tRNA aminoacylation"/>
    <property type="evidence" value="ECO:0007669"/>
    <property type="project" value="UniProtKB-UniRule"/>
</dbReference>
<dbReference type="InterPro" id="IPR002942">
    <property type="entry name" value="S4_RNA-bd"/>
</dbReference>
<dbReference type="PRINTS" id="PR01040">
    <property type="entry name" value="TRNASYNTHTYR"/>
</dbReference>
<evidence type="ECO:0000256" key="5">
    <source>
        <dbReference type="ARBA" id="ARBA00022917"/>
    </source>
</evidence>
<dbReference type="GO" id="GO:0005524">
    <property type="term" value="F:ATP binding"/>
    <property type="evidence" value="ECO:0007669"/>
    <property type="project" value="UniProtKB-KW"/>
</dbReference>
<dbReference type="SUPFAM" id="SSF52374">
    <property type="entry name" value="Nucleotidylyl transferase"/>
    <property type="match status" value="1"/>
</dbReference>
<dbReference type="Pfam" id="PF01479">
    <property type="entry name" value="S4"/>
    <property type="match status" value="1"/>
</dbReference>
<keyword evidence="3 10" id="KW-0547">Nucleotide-binding</keyword>
<dbReference type="EC" id="6.1.1.1" evidence="1 8"/>
<dbReference type="CDD" id="cd00805">
    <property type="entry name" value="TyrRS_core"/>
    <property type="match status" value="1"/>
</dbReference>
<keyword evidence="9" id="KW-0694">RNA-binding</keyword>
<comment type="catalytic activity">
    <reaction evidence="7">
        <text>tRNA(Tyr) + L-tyrosine + ATP = L-tyrosyl-tRNA(Tyr) + AMP + diphosphate + H(+)</text>
        <dbReference type="Rhea" id="RHEA:10220"/>
        <dbReference type="Rhea" id="RHEA-COMP:9706"/>
        <dbReference type="Rhea" id="RHEA-COMP:9707"/>
        <dbReference type="ChEBI" id="CHEBI:15378"/>
        <dbReference type="ChEBI" id="CHEBI:30616"/>
        <dbReference type="ChEBI" id="CHEBI:33019"/>
        <dbReference type="ChEBI" id="CHEBI:58315"/>
        <dbReference type="ChEBI" id="CHEBI:78442"/>
        <dbReference type="ChEBI" id="CHEBI:78536"/>
        <dbReference type="ChEBI" id="CHEBI:456215"/>
        <dbReference type="EC" id="6.1.1.1"/>
    </reaction>
</comment>
<dbReference type="Gene3D" id="3.10.290.10">
    <property type="entry name" value="RNA-binding S4 domain"/>
    <property type="match status" value="1"/>
</dbReference>
<comment type="caution">
    <text evidence="12">The sequence shown here is derived from an EMBL/GenBank/DDBJ whole genome shotgun (WGS) entry which is preliminary data.</text>
</comment>
<organism evidence="12 13">
    <name type="scientific">Candidatus Buchananbacteria bacterium RBG_13_36_9</name>
    <dbReference type="NCBI Taxonomy" id="1797530"/>
    <lineage>
        <taxon>Bacteria</taxon>
        <taxon>Candidatus Buchananiibacteriota</taxon>
    </lineage>
</organism>
<dbReference type="CDD" id="cd00165">
    <property type="entry name" value="S4"/>
    <property type="match status" value="1"/>
</dbReference>
<dbReference type="Gene3D" id="1.10.240.10">
    <property type="entry name" value="Tyrosyl-Transfer RNA Synthetase"/>
    <property type="match status" value="1"/>
</dbReference>
<dbReference type="NCBIfam" id="TIGR00234">
    <property type="entry name" value="tyrS"/>
    <property type="match status" value="1"/>
</dbReference>
<dbReference type="EMBL" id="MHHZ01000015">
    <property type="protein sequence ID" value="OGY41619.1"/>
    <property type="molecule type" value="Genomic_DNA"/>
</dbReference>
<dbReference type="PROSITE" id="PS50889">
    <property type="entry name" value="S4"/>
    <property type="match status" value="1"/>
</dbReference>
<gene>
    <name evidence="12" type="ORF">A2Y82_01405</name>
</gene>
<dbReference type="InterPro" id="IPR014729">
    <property type="entry name" value="Rossmann-like_a/b/a_fold"/>
</dbReference>
<dbReference type="InterPro" id="IPR001412">
    <property type="entry name" value="aa-tRNA-synth_I_CS"/>
</dbReference>
<evidence type="ECO:0000256" key="3">
    <source>
        <dbReference type="ARBA" id="ARBA00022741"/>
    </source>
</evidence>
<dbReference type="AlphaFoldDB" id="A0A1G1XNL1"/>
<dbReference type="Gene3D" id="3.40.50.620">
    <property type="entry name" value="HUPs"/>
    <property type="match status" value="1"/>
</dbReference>
<dbReference type="PANTHER" id="PTHR11766">
    <property type="entry name" value="TYROSYL-TRNA SYNTHETASE"/>
    <property type="match status" value="1"/>
</dbReference>
<dbReference type="GO" id="GO:0003723">
    <property type="term" value="F:RNA binding"/>
    <property type="evidence" value="ECO:0007669"/>
    <property type="project" value="UniProtKB-KW"/>
</dbReference>
<dbReference type="GO" id="GO:0004831">
    <property type="term" value="F:tyrosine-tRNA ligase activity"/>
    <property type="evidence" value="ECO:0007669"/>
    <property type="project" value="UniProtKB-UniRule"/>
</dbReference>
<dbReference type="PANTHER" id="PTHR11766:SF1">
    <property type="entry name" value="TYROSINE--TRNA LIGASE"/>
    <property type="match status" value="1"/>
</dbReference>
<sequence length="400" mass="45604">MGKIFTDEKQIEEILRRGVEHIYPEPGALKDVLLSGKRIRIYCGFDPTGPDLHIGHGNQLRKLAQFQNLGHEVIFLIGDFTAMIGDPDKLAVRKQLSKKEVLANFKGWKKQAEAVLNFSGKNSVQIKYNSTWLSKLKFEDVINLASKMTVQRMLERDMFEKRMQEGKPIYIHEFMYPLMQGYDCVHMDVDMEIGGNDQTFNMLVGRDLMKDLKGKEKFVLTINLLVDPTGKKMGKTEGNMVMLTDSADNMFGKIMSMPDEMIIEMFELCTDIPLAEIKAIKEQMQTGTNPRDLKLKLAVEIVKIYKGEKSAKEAQANFINVFSKKEIPEEVKSYKVKSKKLLEILEETGLVSSKSEARRVIEQGGLKIDNEIIKDINFSLASGEHLIQKGKRFFVRVIIV</sequence>
<dbReference type="InterPro" id="IPR002307">
    <property type="entry name" value="Tyr-tRNA-ligase"/>
</dbReference>
<reference evidence="12 13" key="1">
    <citation type="journal article" date="2016" name="Nat. Commun.">
        <title>Thousands of microbial genomes shed light on interconnected biogeochemical processes in an aquifer system.</title>
        <authorList>
            <person name="Anantharaman K."/>
            <person name="Brown C.T."/>
            <person name="Hug L.A."/>
            <person name="Sharon I."/>
            <person name="Castelle C.J."/>
            <person name="Probst A.J."/>
            <person name="Thomas B.C."/>
            <person name="Singh A."/>
            <person name="Wilkins M.J."/>
            <person name="Karaoz U."/>
            <person name="Brodie E.L."/>
            <person name="Williams K.H."/>
            <person name="Hubbard S.S."/>
            <person name="Banfield J.F."/>
        </authorList>
    </citation>
    <scope>NUCLEOTIDE SEQUENCE [LARGE SCALE GENOMIC DNA]</scope>
</reference>
<evidence type="ECO:0000256" key="9">
    <source>
        <dbReference type="PROSITE-ProRule" id="PRU00182"/>
    </source>
</evidence>
<dbReference type="SMART" id="SM00363">
    <property type="entry name" value="S4"/>
    <property type="match status" value="1"/>
</dbReference>
<name>A0A1G1XNL1_9BACT</name>
<accession>A0A1G1XNL1</accession>
<evidence type="ECO:0000259" key="11">
    <source>
        <dbReference type="SMART" id="SM00363"/>
    </source>
</evidence>
<protein>
    <recommendedName>
        <fullName evidence="1 8">Tyrosine--tRNA ligase</fullName>
        <ecNumber evidence="1 8">6.1.1.1</ecNumber>
    </recommendedName>
</protein>
<evidence type="ECO:0000256" key="6">
    <source>
        <dbReference type="ARBA" id="ARBA00023146"/>
    </source>
</evidence>
<evidence type="ECO:0000256" key="10">
    <source>
        <dbReference type="RuleBase" id="RU363036"/>
    </source>
</evidence>